<dbReference type="InterPro" id="IPR036388">
    <property type="entry name" value="WH-like_DNA-bd_sf"/>
</dbReference>
<dbReference type="PROSITE" id="PS50931">
    <property type="entry name" value="HTH_LYSR"/>
    <property type="match status" value="1"/>
</dbReference>
<dbReference type="Proteomes" id="UP000063699">
    <property type="component" value="Chromosome"/>
</dbReference>
<proteinExistence type="inferred from homology"/>
<keyword evidence="2" id="KW-0805">Transcription regulation</keyword>
<evidence type="ECO:0000259" key="5">
    <source>
        <dbReference type="PROSITE" id="PS50931"/>
    </source>
</evidence>
<organism evidence="6 7">
    <name type="scientific">Kibdelosporangium phytohabitans</name>
    <dbReference type="NCBI Taxonomy" id="860235"/>
    <lineage>
        <taxon>Bacteria</taxon>
        <taxon>Bacillati</taxon>
        <taxon>Actinomycetota</taxon>
        <taxon>Actinomycetes</taxon>
        <taxon>Pseudonocardiales</taxon>
        <taxon>Pseudonocardiaceae</taxon>
        <taxon>Kibdelosporangium</taxon>
    </lineage>
</organism>
<accession>A0A0N9I574</accession>
<dbReference type="SUPFAM" id="SSF46785">
    <property type="entry name" value="Winged helix' DNA-binding domain"/>
    <property type="match status" value="1"/>
</dbReference>
<dbReference type="CDD" id="cd08423">
    <property type="entry name" value="PBP2_LTTR_like_6"/>
    <property type="match status" value="1"/>
</dbReference>
<dbReference type="EMBL" id="CP012752">
    <property type="protein sequence ID" value="ALG11043.1"/>
    <property type="molecule type" value="Genomic_DNA"/>
</dbReference>
<dbReference type="Pfam" id="PF03466">
    <property type="entry name" value="LysR_substrate"/>
    <property type="match status" value="1"/>
</dbReference>
<dbReference type="STRING" id="860235.AOZ06_32870"/>
<dbReference type="KEGG" id="kphy:AOZ06_32870"/>
<evidence type="ECO:0000256" key="4">
    <source>
        <dbReference type="ARBA" id="ARBA00023163"/>
    </source>
</evidence>
<dbReference type="Pfam" id="PF00126">
    <property type="entry name" value="HTH_1"/>
    <property type="match status" value="1"/>
</dbReference>
<dbReference type="InterPro" id="IPR005119">
    <property type="entry name" value="LysR_subst-bd"/>
</dbReference>
<dbReference type="GO" id="GO:0003700">
    <property type="term" value="F:DNA-binding transcription factor activity"/>
    <property type="evidence" value="ECO:0007669"/>
    <property type="project" value="InterPro"/>
</dbReference>
<keyword evidence="4" id="KW-0804">Transcription</keyword>
<reference evidence="6 7" key="1">
    <citation type="submission" date="2015-07" db="EMBL/GenBank/DDBJ databases">
        <title>Genome sequencing of Kibdelosporangium phytohabitans.</title>
        <authorList>
            <person name="Qin S."/>
            <person name="Xing K."/>
        </authorList>
    </citation>
    <scope>NUCLEOTIDE SEQUENCE [LARGE SCALE GENOMIC DNA]</scope>
    <source>
        <strain evidence="6 7">KLBMP1111</strain>
    </source>
</reference>
<dbReference type="GO" id="GO:0032993">
    <property type="term" value="C:protein-DNA complex"/>
    <property type="evidence" value="ECO:0007669"/>
    <property type="project" value="TreeGrafter"/>
</dbReference>
<evidence type="ECO:0000313" key="6">
    <source>
        <dbReference type="EMBL" id="ALG11043.1"/>
    </source>
</evidence>
<name>A0A0N9I574_9PSEU</name>
<comment type="similarity">
    <text evidence="1">Belongs to the LysR transcriptional regulatory family.</text>
</comment>
<sequence length="304" mass="32567">MKPLSPDFMDDLRRLRVLREFRERGSITATARALHLTPSAVSQQLTGLSRHLGFPVTQPDGRRVVLTPRARTLLAHADAVFAHIERARHDLDSWDEITHGTVTIGAFPTAITGLVPRLLTQARSTAPTLGIRVTEAEPPDLFDLLDAGKLTIGLAVSFVGSPATNDPRYHQVDLGADELDVLLPHDHSLTASDRVDLTALAQEQWIAGDGSGCCGAITATACAAAGFAPDIVHRTNDWQAVAQLVAHGHGVALMPRLAQRSLPDSVTVRPTGDPVPLRRIFAAIPEGAQTSPIIKLVLALLSSH</sequence>
<dbReference type="Gene3D" id="1.10.10.10">
    <property type="entry name" value="Winged helix-like DNA-binding domain superfamily/Winged helix DNA-binding domain"/>
    <property type="match status" value="1"/>
</dbReference>
<dbReference type="SUPFAM" id="SSF53850">
    <property type="entry name" value="Periplasmic binding protein-like II"/>
    <property type="match status" value="1"/>
</dbReference>
<dbReference type="InterPro" id="IPR000847">
    <property type="entry name" value="LysR_HTH_N"/>
</dbReference>
<feature type="domain" description="HTH lysR-type" evidence="5">
    <location>
        <begin position="10"/>
        <end position="67"/>
    </location>
</feature>
<evidence type="ECO:0000256" key="1">
    <source>
        <dbReference type="ARBA" id="ARBA00009437"/>
    </source>
</evidence>
<dbReference type="AlphaFoldDB" id="A0A0N9I574"/>
<evidence type="ECO:0000313" key="7">
    <source>
        <dbReference type="Proteomes" id="UP000063699"/>
    </source>
</evidence>
<dbReference type="GO" id="GO:0003677">
    <property type="term" value="F:DNA binding"/>
    <property type="evidence" value="ECO:0007669"/>
    <property type="project" value="UniProtKB-KW"/>
</dbReference>
<keyword evidence="3" id="KW-0238">DNA-binding</keyword>
<protein>
    <submittedName>
        <fullName evidence="6">LysR family transcriptional regulator</fullName>
    </submittedName>
</protein>
<evidence type="ECO:0000256" key="2">
    <source>
        <dbReference type="ARBA" id="ARBA00023015"/>
    </source>
</evidence>
<evidence type="ECO:0000256" key="3">
    <source>
        <dbReference type="ARBA" id="ARBA00023125"/>
    </source>
</evidence>
<gene>
    <name evidence="6" type="ORF">AOZ06_32870</name>
</gene>
<dbReference type="PANTHER" id="PTHR30346">
    <property type="entry name" value="TRANSCRIPTIONAL DUAL REGULATOR HCAR-RELATED"/>
    <property type="match status" value="1"/>
</dbReference>
<keyword evidence="7" id="KW-1185">Reference proteome</keyword>
<dbReference type="OrthoDB" id="4131546at2"/>
<dbReference type="PANTHER" id="PTHR30346:SF29">
    <property type="entry name" value="LYSR SUBSTRATE-BINDING"/>
    <property type="match status" value="1"/>
</dbReference>
<dbReference type="RefSeq" id="WP_054292945.1">
    <property type="nucleotide sequence ID" value="NZ_CP012752.1"/>
</dbReference>
<dbReference type="Gene3D" id="3.40.190.10">
    <property type="entry name" value="Periplasmic binding protein-like II"/>
    <property type="match status" value="2"/>
</dbReference>
<dbReference type="InterPro" id="IPR036390">
    <property type="entry name" value="WH_DNA-bd_sf"/>
</dbReference>